<sequence>MSFYYRPTITDAFASVQLMTENNVLTASFGVTGYSLSWDQIGYWTVKILTIVPETIVVIGSSLIELLGGSASVVCGTIHFDSFL</sequence>
<dbReference type="GO" id="GO:0016491">
    <property type="term" value="F:oxidoreductase activity"/>
    <property type="evidence" value="ECO:0007669"/>
    <property type="project" value="InterPro"/>
</dbReference>
<evidence type="ECO:0000313" key="2">
    <source>
        <dbReference type="EMBL" id="WOH08327.1"/>
    </source>
</evidence>
<dbReference type="GO" id="GO:0016020">
    <property type="term" value="C:membrane"/>
    <property type="evidence" value="ECO:0007669"/>
    <property type="project" value="InterPro"/>
</dbReference>
<keyword evidence="3" id="KW-1185">Reference proteome</keyword>
<dbReference type="EMBL" id="CP093349">
    <property type="protein sequence ID" value="WOH08327.1"/>
    <property type="molecule type" value="Genomic_DNA"/>
</dbReference>
<organism evidence="2 3">
    <name type="scientific">Daucus carota subsp. sativus</name>
    <name type="common">Carrot</name>
    <dbReference type="NCBI Taxonomy" id="79200"/>
    <lineage>
        <taxon>Eukaryota</taxon>
        <taxon>Viridiplantae</taxon>
        <taxon>Streptophyta</taxon>
        <taxon>Embryophyta</taxon>
        <taxon>Tracheophyta</taxon>
        <taxon>Spermatophyta</taxon>
        <taxon>Magnoliopsida</taxon>
        <taxon>eudicotyledons</taxon>
        <taxon>Gunneridae</taxon>
        <taxon>Pentapetalae</taxon>
        <taxon>asterids</taxon>
        <taxon>campanulids</taxon>
        <taxon>Apiales</taxon>
        <taxon>Apiaceae</taxon>
        <taxon>Apioideae</taxon>
        <taxon>Scandiceae</taxon>
        <taxon>Daucinae</taxon>
        <taxon>Daucus</taxon>
        <taxon>Daucus sect. Daucus</taxon>
    </lineage>
</organism>
<dbReference type="PANTHER" id="PTHR19271">
    <property type="entry name" value="CYTOCHROME B"/>
    <property type="match status" value="1"/>
</dbReference>
<dbReference type="GO" id="GO:0009055">
    <property type="term" value="F:electron transfer activity"/>
    <property type="evidence" value="ECO:0007669"/>
    <property type="project" value="InterPro"/>
</dbReference>
<feature type="domain" description="Cytochrome b/b6 N-terminal region profile" evidence="1">
    <location>
        <begin position="24"/>
        <end position="78"/>
    </location>
</feature>
<proteinExistence type="predicted"/>
<dbReference type="GO" id="GO:0022904">
    <property type="term" value="P:respiratory electron transport chain"/>
    <property type="evidence" value="ECO:0007669"/>
    <property type="project" value="InterPro"/>
</dbReference>
<evidence type="ECO:0000259" key="1">
    <source>
        <dbReference type="Pfam" id="PF00033"/>
    </source>
</evidence>
<evidence type="ECO:0000313" key="3">
    <source>
        <dbReference type="Proteomes" id="UP000077755"/>
    </source>
</evidence>
<gene>
    <name evidence="2" type="ORF">DCAR_0727765</name>
</gene>
<protein>
    <recommendedName>
        <fullName evidence="1">Cytochrome b/b6 N-terminal region profile domain-containing protein</fullName>
    </recommendedName>
</protein>
<dbReference type="Pfam" id="PF00033">
    <property type="entry name" value="Cytochrome_B"/>
    <property type="match status" value="1"/>
</dbReference>
<dbReference type="PANTHER" id="PTHR19271:SF16">
    <property type="entry name" value="CYTOCHROME B"/>
    <property type="match status" value="1"/>
</dbReference>
<name>A0AAF0XJU0_DAUCS</name>
<dbReference type="Proteomes" id="UP000077755">
    <property type="component" value="Chromosome 7"/>
</dbReference>
<dbReference type="InterPro" id="IPR005797">
    <property type="entry name" value="Cyt_b/b6_N"/>
</dbReference>
<dbReference type="AlphaFoldDB" id="A0AAF0XJU0"/>
<dbReference type="Gene3D" id="1.20.810.10">
    <property type="entry name" value="Cytochrome Bc1 Complex, Chain C"/>
    <property type="match status" value="1"/>
</dbReference>
<accession>A0AAF0XJU0</accession>
<dbReference type="SUPFAM" id="SSF81342">
    <property type="entry name" value="Transmembrane di-heme cytochromes"/>
    <property type="match status" value="1"/>
</dbReference>
<reference evidence="2" key="1">
    <citation type="journal article" date="2016" name="Nat. Genet.">
        <title>A high-quality carrot genome assembly provides new insights into carotenoid accumulation and asterid genome evolution.</title>
        <authorList>
            <person name="Iorizzo M."/>
            <person name="Ellison S."/>
            <person name="Senalik D."/>
            <person name="Zeng P."/>
            <person name="Satapoomin P."/>
            <person name="Huang J."/>
            <person name="Bowman M."/>
            <person name="Iovene M."/>
            <person name="Sanseverino W."/>
            <person name="Cavagnaro P."/>
            <person name="Yildiz M."/>
            <person name="Macko-Podgorni A."/>
            <person name="Moranska E."/>
            <person name="Grzebelus E."/>
            <person name="Grzebelus D."/>
            <person name="Ashrafi H."/>
            <person name="Zheng Z."/>
            <person name="Cheng S."/>
            <person name="Spooner D."/>
            <person name="Van Deynze A."/>
            <person name="Simon P."/>
        </authorList>
    </citation>
    <scope>NUCLEOTIDE SEQUENCE</scope>
    <source>
        <tissue evidence="2">Leaf</tissue>
    </source>
</reference>
<dbReference type="InterPro" id="IPR016174">
    <property type="entry name" value="Di-haem_cyt_TM"/>
</dbReference>
<reference evidence="2" key="2">
    <citation type="submission" date="2022-03" db="EMBL/GenBank/DDBJ databases">
        <title>Draft title - Genomic analysis of global carrot germplasm unveils the trajectory of domestication and the origin of high carotenoid orange carrot.</title>
        <authorList>
            <person name="Iorizzo M."/>
            <person name="Ellison S."/>
            <person name="Senalik D."/>
            <person name="Macko-Podgorni A."/>
            <person name="Grzebelus D."/>
            <person name="Bostan H."/>
            <person name="Rolling W."/>
            <person name="Curaba J."/>
            <person name="Simon P."/>
        </authorList>
    </citation>
    <scope>NUCLEOTIDE SEQUENCE</scope>
    <source>
        <tissue evidence="2">Leaf</tissue>
    </source>
</reference>
<dbReference type="InterPro" id="IPR027387">
    <property type="entry name" value="Cytb/b6-like_sf"/>
</dbReference>